<name>A0A9N9DH61_9GLOM</name>
<feature type="compositionally biased region" description="Low complexity" evidence="1">
    <location>
        <begin position="602"/>
        <end position="613"/>
    </location>
</feature>
<evidence type="ECO:0000313" key="2">
    <source>
        <dbReference type="EMBL" id="CAG8640975.1"/>
    </source>
</evidence>
<reference evidence="2" key="1">
    <citation type="submission" date="2021-06" db="EMBL/GenBank/DDBJ databases">
        <authorList>
            <person name="Kallberg Y."/>
            <person name="Tangrot J."/>
            <person name="Rosling A."/>
        </authorList>
    </citation>
    <scope>NUCLEOTIDE SEQUENCE</scope>
    <source>
        <strain evidence="2">BR232B</strain>
    </source>
</reference>
<feature type="non-terminal residue" evidence="2">
    <location>
        <position position="886"/>
    </location>
</feature>
<feature type="region of interest" description="Disordered" evidence="1">
    <location>
        <begin position="588"/>
        <end position="620"/>
    </location>
</feature>
<gene>
    <name evidence="2" type="ORF">PBRASI_LOCUS9769</name>
</gene>
<proteinExistence type="predicted"/>
<feature type="region of interest" description="Disordered" evidence="1">
    <location>
        <begin position="536"/>
        <end position="576"/>
    </location>
</feature>
<dbReference type="Proteomes" id="UP000789739">
    <property type="component" value="Unassembled WGS sequence"/>
</dbReference>
<feature type="compositionally biased region" description="Low complexity" evidence="1">
    <location>
        <begin position="636"/>
        <end position="646"/>
    </location>
</feature>
<feature type="region of interest" description="Disordered" evidence="1">
    <location>
        <begin position="636"/>
        <end position="664"/>
    </location>
</feature>
<keyword evidence="3" id="KW-1185">Reference proteome</keyword>
<feature type="compositionally biased region" description="Low complexity" evidence="1">
    <location>
        <begin position="546"/>
        <end position="560"/>
    </location>
</feature>
<feature type="region of interest" description="Disordered" evidence="1">
    <location>
        <begin position="202"/>
        <end position="257"/>
    </location>
</feature>
<feature type="compositionally biased region" description="Basic and acidic residues" evidence="1">
    <location>
        <begin position="1"/>
        <end position="17"/>
    </location>
</feature>
<evidence type="ECO:0000256" key="1">
    <source>
        <dbReference type="SAM" id="MobiDB-lite"/>
    </source>
</evidence>
<feature type="region of interest" description="Disordered" evidence="1">
    <location>
        <begin position="308"/>
        <end position="335"/>
    </location>
</feature>
<feature type="region of interest" description="Disordered" evidence="1">
    <location>
        <begin position="732"/>
        <end position="754"/>
    </location>
</feature>
<organism evidence="2 3">
    <name type="scientific">Paraglomus brasilianum</name>
    <dbReference type="NCBI Taxonomy" id="144538"/>
    <lineage>
        <taxon>Eukaryota</taxon>
        <taxon>Fungi</taxon>
        <taxon>Fungi incertae sedis</taxon>
        <taxon>Mucoromycota</taxon>
        <taxon>Glomeromycotina</taxon>
        <taxon>Glomeromycetes</taxon>
        <taxon>Paraglomerales</taxon>
        <taxon>Paraglomeraceae</taxon>
        <taxon>Paraglomus</taxon>
    </lineage>
</organism>
<evidence type="ECO:0000313" key="3">
    <source>
        <dbReference type="Proteomes" id="UP000789739"/>
    </source>
</evidence>
<accession>A0A9N9DH61</accession>
<dbReference type="AlphaFoldDB" id="A0A9N9DH61"/>
<protein>
    <submittedName>
        <fullName evidence="2">4398_t:CDS:1</fullName>
    </submittedName>
</protein>
<feature type="compositionally biased region" description="Basic and acidic residues" evidence="1">
    <location>
        <begin position="224"/>
        <end position="239"/>
    </location>
</feature>
<feature type="compositionally biased region" description="Polar residues" evidence="1">
    <location>
        <begin position="26"/>
        <end position="46"/>
    </location>
</feature>
<sequence>ATESTAHDEPYVARRSSEPTSAGHVSGQTDSDNWQRTRSSLSSSIGPTKRYGMYEFNWSGGTEDDNKGALEMNSNADTTIAPGVKAANFDSWEHQEKAPNSPVLKPLSINSTISEPLDPPSLGGIQVTQVSVVEIHERTDGSAVNSVEPTNLPHRGEYNGWKGEADWLPPTSRRNYRHRHSYSDSVMNATISKNISKLLNGFKSTQDQTSKKKTRRINSRISARRNEEDQDRPLDETRRLRPKRRTSVMTQGKPKRKSLAMNAIQPLTKVSTPPDELHPTAADGRHMVRQLPSPGRRLRRNGATIYRKQTRSPRNAERAPTSNPAFTNDPTDIDDDTVPTYSLRTPWVPKPIRPPQLIHATLVPLPRRLSRNGSRTSTNLGRRARLSTLNPRRQSKLVPPPSVSVTAAAADTRTGAQGVMRIPSTRVRRRKRASVISNDTKRSSVIQRQGLLEDTIMMSVMGGALGAGLQNGLLHNMNPKQEKPLIRKRTKKGSNAVVEDREARRALTEAAVEMNDEKSRKNEFLMAPPRKIGNYHFSPDFTPDHSPNSSFSSSDNQLPSKLIHTKPSESHAYPRPQRILTDVDRFKEPGTTHELDGMPALTSKSTPTSPTHSVNGRKHKPNLSIRGLFTINNTRTSVPSSTYSSSMQAPITPRPTNPLSQKSIPPTPIVVPPTKFPQSPPLSPIKALPAAIIGRSRQKNNNESNMNASASISPEKLLKMQKFEALLAASEAAGDKKQRVKKKRTDQSSVITSTVSPLEMPLSPILSPMSSVPPNFGRMAPEMRKKVVNIGGIPHSLIPGAVPQLPPLHVGGDNLLRRSLGDSTSDRQSMNSVANSITDSVTGSVADSVAESFTIHYRPEEKVELAAAKVGDDGVIRLTLTPAVCR</sequence>
<dbReference type="EMBL" id="CAJVPI010002324">
    <property type="protein sequence ID" value="CAG8640975.1"/>
    <property type="molecule type" value="Genomic_DNA"/>
</dbReference>
<comment type="caution">
    <text evidence="2">The sequence shown here is derived from an EMBL/GenBank/DDBJ whole genome shotgun (WGS) entry which is preliminary data.</text>
</comment>
<feature type="region of interest" description="Disordered" evidence="1">
    <location>
        <begin position="1"/>
        <end position="46"/>
    </location>
</feature>
<dbReference type="OrthoDB" id="2449600at2759"/>